<name>U1LMZ2_SEGRC</name>
<evidence type="ECO:0000313" key="2">
    <source>
        <dbReference type="EMBL" id="ERG69316.1"/>
    </source>
</evidence>
<organism evidence="2 3">
    <name type="scientific">Segniliparus rugosus (strain ATCC BAA-974 / DSM 45345 / CCUG 50838 / CIP 108380 / JCM 13579 / CDC 945)</name>
    <dbReference type="NCBI Taxonomy" id="679197"/>
    <lineage>
        <taxon>Bacteria</taxon>
        <taxon>Bacillati</taxon>
        <taxon>Actinomycetota</taxon>
        <taxon>Actinomycetes</taxon>
        <taxon>Mycobacteriales</taxon>
        <taxon>Segniliparaceae</taxon>
        <taxon>Segniliparus</taxon>
    </lineage>
</organism>
<dbReference type="AlphaFoldDB" id="U1LMZ2"/>
<feature type="compositionally biased region" description="Low complexity" evidence="1">
    <location>
        <begin position="1"/>
        <end position="19"/>
    </location>
</feature>
<evidence type="ECO:0000256" key="1">
    <source>
        <dbReference type="SAM" id="MobiDB-lite"/>
    </source>
</evidence>
<accession>U1LMZ2</accession>
<dbReference type="Proteomes" id="UP000004816">
    <property type="component" value="Unassembled WGS sequence"/>
</dbReference>
<sequence>MRRAAASRSKAALAATRTTPGGRTVKSEASPLVNGHWAITAASEGSFAASAMTCPPPKDVPKTAILRGSAPGAERA</sequence>
<comment type="caution">
    <text evidence="2">The sequence shown here is derived from an EMBL/GenBank/DDBJ whole genome shotgun (WGS) entry which is preliminary data.</text>
</comment>
<dbReference type="EMBL" id="ACZI02000002">
    <property type="protein sequence ID" value="ERG69316.1"/>
    <property type="molecule type" value="Genomic_DNA"/>
</dbReference>
<gene>
    <name evidence="2" type="ORF">HMPREF9336_04207</name>
</gene>
<reference evidence="2 3" key="1">
    <citation type="journal article" date="2011" name="Stand. Genomic Sci.">
        <title>High quality draft genome sequence of Segniliparus rugosus CDC 945(T)= (ATCC BAA-974(T)).</title>
        <authorList>
            <person name="Earl A.M."/>
            <person name="Desjardins C.A."/>
            <person name="Fitzgerald M.G."/>
            <person name="Arachchi H.M."/>
            <person name="Zeng Q."/>
            <person name="Mehta T."/>
            <person name="Griggs A."/>
            <person name="Birren B.W."/>
            <person name="Toney N.C."/>
            <person name="Carr J."/>
            <person name="Posey J."/>
            <person name="Butler W.R."/>
        </authorList>
    </citation>
    <scope>NUCLEOTIDE SEQUENCE [LARGE SCALE GENOMIC DNA]</scope>
    <source>
        <strain evidence="3">ATCC BAA-974 / DSM 45345 / CCUG 50838 / CIP 108380 / JCM 13579 / CDC 945</strain>
    </source>
</reference>
<keyword evidence="3" id="KW-1185">Reference proteome</keyword>
<feature type="region of interest" description="Disordered" evidence="1">
    <location>
        <begin position="1"/>
        <end position="29"/>
    </location>
</feature>
<evidence type="ECO:0000313" key="3">
    <source>
        <dbReference type="Proteomes" id="UP000004816"/>
    </source>
</evidence>
<proteinExistence type="predicted"/>
<dbReference type="HOGENOM" id="CLU_2652393_0_0_11"/>
<feature type="region of interest" description="Disordered" evidence="1">
    <location>
        <begin position="54"/>
        <end position="76"/>
    </location>
</feature>
<protein>
    <submittedName>
        <fullName evidence="2">Uncharacterized protein</fullName>
    </submittedName>
</protein>